<dbReference type="PANTHER" id="PTHR43235">
    <property type="entry name" value="GLUTAMINE AMIDOTRANSFERASE PB2B2.05-RELATED"/>
    <property type="match status" value="1"/>
</dbReference>
<dbReference type="InterPro" id="IPR044668">
    <property type="entry name" value="PuuD-like"/>
</dbReference>
<reference evidence="1 2" key="1">
    <citation type="journal article" date="2011" name="J. Bacteriol.">
        <title>Genome sequence of Chthoniobacter flavus Ellin428, an aerobic heterotrophic soil bacterium.</title>
        <authorList>
            <person name="Kant R."/>
            <person name="van Passel M.W."/>
            <person name="Palva A."/>
            <person name="Lucas S."/>
            <person name="Lapidus A."/>
            <person name="Glavina Del Rio T."/>
            <person name="Dalin E."/>
            <person name="Tice H."/>
            <person name="Bruce D."/>
            <person name="Goodwin L."/>
            <person name="Pitluck S."/>
            <person name="Larimer F.W."/>
            <person name="Land M.L."/>
            <person name="Hauser L."/>
            <person name="Sangwan P."/>
            <person name="de Vos W.M."/>
            <person name="Janssen P.H."/>
            <person name="Smidt H."/>
        </authorList>
    </citation>
    <scope>NUCLEOTIDE SEQUENCE [LARGE SCALE GENOMIC DNA]</scope>
    <source>
        <strain evidence="1 2">Ellin428</strain>
    </source>
</reference>
<keyword evidence="2" id="KW-1185">Reference proteome</keyword>
<dbReference type="AlphaFoldDB" id="B4DBG3"/>
<dbReference type="STRING" id="497964.CfE428DRAFT_6254"/>
<dbReference type="InterPro" id="IPR011697">
    <property type="entry name" value="Peptidase_C26"/>
</dbReference>
<dbReference type="GO" id="GO:0005829">
    <property type="term" value="C:cytosol"/>
    <property type="evidence" value="ECO:0007669"/>
    <property type="project" value="TreeGrafter"/>
</dbReference>
<dbReference type="eggNOG" id="COG2071">
    <property type="taxonomic scope" value="Bacteria"/>
</dbReference>
<dbReference type="InterPro" id="IPR029062">
    <property type="entry name" value="Class_I_gatase-like"/>
</dbReference>
<sequence length="206" mass="23071">MPHLGSWIRECDDALFGRFLAAHPEITLHNARLGPVDPATLDGLLVTGGPDISIGFHHVPIEHPELIKDPEPERDAWEFAAVRSAVQRGLPILAICKGVQVLNVALGGTLHLDIRGHDLPEMKSQNVQPLRFDASARHRFEKVNSSHHQALDRVADGLEVEAWHAGDDTIEQVRLRHYPWGVGVQYHPERDTIYASLFEDFFAQLQ</sequence>
<dbReference type="Gene3D" id="3.40.50.880">
    <property type="match status" value="1"/>
</dbReference>
<dbReference type="Pfam" id="PF07722">
    <property type="entry name" value="Peptidase_C26"/>
    <property type="match status" value="1"/>
</dbReference>
<dbReference type="FunCoup" id="B4DBG3">
    <property type="interactions" value="71"/>
</dbReference>
<evidence type="ECO:0000313" key="2">
    <source>
        <dbReference type="Proteomes" id="UP000005824"/>
    </source>
</evidence>
<dbReference type="EMBL" id="ABVL01000037">
    <property type="protein sequence ID" value="EDY16253.1"/>
    <property type="molecule type" value="Genomic_DNA"/>
</dbReference>
<dbReference type="GO" id="GO:0033969">
    <property type="term" value="F:gamma-glutamyl-gamma-aminobutyrate hydrolase activity"/>
    <property type="evidence" value="ECO:0007669"/>
    <property type="project" value="TreeGrafter"/>
</dbReference>
<dbReference type="PROSITE" id="PS51273">
    <property type="entry name" value="GATASE_TYPE_1"/>
    <property type="match status" value="1"/>
</dbReference>
<accession>B4DBG3</accession>
<comment type="caution">
    <text evidence="1">The sequence shown here is derived from an EMBL/GenBank/DDBJ whole genome shotgun (WGS) entry which is preliminary data.</text>
</comment>
<organism evidence="1 2">
    <name type="scientific">Chthoniobacter flavus Ellin428</name>
    <dbReference type="NCBI Taxonomy" id="497964"/>
    <lineage>
        <taxon>Bacteria</taxon>
        <taxon>Pseudomonadati</taxon>
        <taxon>Verrucomicrobiota</taxon>
        <taxon>Spartobacteria</taxon>
        <taxon>Chthoniobacterales</taxon>
        <taxon>Chthoniobacteraceae</taxon>
        <taxon>Chthoniobacter</taxon>
    </lineage>
</organism>
<protein>
    <submittedName>
        <fullName evidence="1">Peptidase C26</fullName>
    </submittedName>
</protein>
<dbReference type="SUPFAM" id="SSF52317">
    <property type="entry name" value="Class I glutamine amidotransferase-like"/>
    <property type="match status" value="1"/>
</dbReference>
<dbReference type="GO" id="GO:0006598">
    <property type="term" value="P:polyamine catabolic process"/>
    <property type="evidence" value="ECO:0007669"/>
    <property type="project" value="TreeGrafter"/>
</dbReference>
<evidence type="ECO:0000313" key="1">
    <source>
        <dbReference type="EMBL" id="EDY16253.1"/>
    </source>
</evidence>
<gene>
    <name evidence="1" type="ORF">CfE428DRAFT_6254</name>
</gene>
<dbReference type="PANTHER" id="PTHR43235:SF1">
    <property type="entry name" value="GLUTAMINE AMIDOTRANSFERASE PB2B2.05-RELATED"/>
    <property type="match status" value="1"/>
</dbReference>
<dbReference type="InParanoid" id="B4DBG3"/>
<dbReference type="Proteomes" id="UP000005824">
    <property type="component" value="Unassembled WGS sequence"/>
</dbReference>
<proteinExistence type="predicted"/>
<name>B4DBG3_9BACT</name>